<protein>
    <submittedName>
        <fullName evidence="2">GTPase-activating protein pac-1</fullName>
    </submittedName>
</protein>
<proteinExistence type="predicted"/>
<dbReference type="PANTHER" id="PTHR32011">
    <property type="entry name" value="OS08G0472400 PROTEIN"/>
    <property type="match status" value="1"/>
</dbReference>
<dbReference type="PANTHER" id="PTHR32011:SF2">
    <property type="entry name" value="OS08G0472400 PROTEIN"/>
    <property type="match status" value="1"/>
</dbReference>
<dbReference type="EMBL" id="CM017873">
    <property type="protein sequence ID" value="KAG1330711.1"/>
    <property type="molecule type" value="Genomic_DNA"/>
</dbReference>
<evidence type="ECO:0000256" key="1">
    <source>
        <dbReference type="SAM" id="MobiDB-lite"/>
    </source>
</evidence>
<comment type="caution">
    <text evidence="2">The sequence shown here is derived from an EMBL/GenBank/DDBJ whole genome shotgun (WGS) entry which is preliminary data.</text>
</comment>
<organism evidence="2 3">
    <name type="scientific">Cocos nucifera</name>
    <name type="common">Coconut palm</name>
    <dbReference type="NCBI Taxonomy" id="13894"/>
    <lineage>
        <taxon>Eukaryota</taxon>
        <taxon>Viridiplantae</taxon>
        <taxon>Streptophyta</taxon>
        <taxon>Embryophyta</taxon>
        <taxon>Tracheophyta</taxon>
        <taxon>Spermatophyta</taxon>
        <taxon>Magnoliopsida</taxon>
        <taxon>Liliopsida</taxon>
        <taxon>Arecaceae</taxon>
        <taxon>Arecoideae</taxon>
        <taxon>Cocoseae</taxon>
        <taxon>Attaleinae</taxon>
        <taxon>Cocos</taxon>
    </lineage>
</organism>
<sequence length="411" mass="44682">MVDVDRRMAALTPAHAAGLRRLSTRAATATAPSTPGAARNGLLSFSPLAEALISPLRSSGVPVQPGLSDAEFARAEAEFGFAFPPDLRAVLSLGLPAAPGFPDWRSRLRLRAALDLPIAAISTQIARNAFWPRSWGPRPGDPERALRLARSALRRAPLLIPLFGRCYIPCHPPLAGNPVFFVDETRISCCGFDLADFFRRESAFHTFLLPPAPSPPDLFLRRQRSASTAADKPPPSLPRPSASRRSLDSIAGKTPRWIEFWSEAAASDRRRRSSSSSATHPERFLEIRVPQRLPAWVGTYLDRIKSVLIDGGWGESEAAEMVQVTASSFFDGAEAATAAAVVDSQAVLDALLLKADRCSDSLRRAGWTSEEISDALGLDFLPDRRRQRRSLNLPPEIAVKIGKLAEAVSRS</sequence>
<evidence type="ECO:0000313" key="2">
    <source>
        <dbReference type="EMBL" id="KAG1330711.1"/>
    </source>
</evidence>
<reference evidence="2" key="1">
    <citation type="journal article" date="2017" name="Gigascience">
        <title>The genome draft of coconut (Cocos nucifera).</title>
        <authorList>
            <person name="Xiao Y."/>
            <person name="Xu P."/>
            <person name="Fan H."/>
            <person name="Baudouin L."/>
            <person name="Xia W."/>
            <person name="Bocs S."/>
            <person name="Xu J."/>
            <person name="Li Q."/>
            <person name="Guo A."/>
            <person name="Zhou L."/>
            <person name="Li J."/>
            <person name="Wu Y."/>
            <person name="Ma Z."/>
            <person name="Armero A."/>
            <person name="Issali A.E."/>
            <person name="Liu N."/>
            <person name="Peng M."/>
            <person name="Yang Y."/>
        </authorList>
    </citation>
    <scope>NUCLEOTIDE SEQUENCE</scope>
    <source>
        <tissue evidence="2">Spear leaf of Hainan Tall coconut</tissue>
    </source>
</reference>
<dbReference type="AlphaFoldDB" id="A0A8K0MWJ4"/>
<feature type="region of interest" description="Disordered" evidence="1">
    <location>
        <begin position="224"/>
        <end position="249"/>
    </location>
</feature>
<reference evidence="2" key="2">
    <citation type="submission" date="2019-07" db="EMBL/GenBank/DDBJ databases">
        <authorList>
            <person name="Yang Y."/>
            <person name="Bocs S."/>
            <person name="Baudouin L."/>
        </authorList>
    </citation>
    <scope>NUCLEOTIDE SEQUENCE</scope>
    <source>
        <tissue evidence="2">Spear leaf of Hainan Tall coconut</tissue>
    </source>
</reference>
<dbReference type="Proteomes" id="UP000797356">
    <property type="component" value="Chromosome 2"/>
</dbReference>
<accession>A0A8K0MWJ4</accession>
<keyword evidence="3" id="KW-1185">Reference proteome</keyword>
<gene>
    <name evidence="2" type="ORF">COCNU_02G006790</name>
</gene>
<name>A0A8K0MWJ4_COCNU</name>
<dbReference type="OrthoDB" id="1888829at2759"/>
<evidence type="ECO:0000313" key="3">
    <source>
        <dbReference type="Proteomes" id="UP000797356"/>
    </source>
</evidence>